<dbReference type="KEGG" id="hyf:DTO96_101234"/>
<dbReference type="Proteomes" id="UP000252182">
    <property type="component" value="Chromosome"/>
</dbReference>
<protein>
    <submittedName>
        <fullName evidence="1">Uncharacterized protein</fullName>
    </submittedName>
</protein>
<dbReference type="EMBL" id="CP031124">
    <property type="protein sequence ID" value="AXF85503.1"/>
    <property type="molecule type" value="Genomic_DNA"/>
</dbReference>
<sequence length="46" mass="5438">MCCFNAQLLCYPEKSCDKSRFDHCFLHGNPTKKQVLLERLNLGCWF</sequence>
<keyword evidence="2" id="KW-1185">Reference proteome</keyword>
<organism evidence="1 2">
    <name type="scientific">Ephemeroptericola cinctiostellae</name>
    <dbReference type="NCBI Taxonomy" id="2268024"/>
    <lineage>
        <taxon>Bacteria</taxon>
        <taxon>Pseudomonadati</taxon>
        <taxon>Pseudomonadota</taxon>
        <taxon>Betaproteobacteria</taxon>
        <taxon>Burkholderiales</taxon>
        <taxon>Burkholderiaceae</taxon>
        <taxon>Ephemeroptericola</taxon>
    </lineage>
</organism>
<accession>A0A345DAW5</accession>
<gene>
    <name evidence="1" type="ORF">DTO96_101234</name>
</gene>
<name>A0A345DAW5_9BURK</name>
<evidence type="ECO:0000313" key="2">
    <source>
        <dbReference type="Proteomes" id="UP000252182"/>
    </source>
</evidence>
<reference evidence="2" key="1">
    <citation type="submission" date="2018-07" db="EMBL/GenBank/DDBJ databases">
        <authorList>
            <person name="Kim H."/>
        </authorList>
    </citation>
    <scope>NUCLEOTIDE SEQUENCE [LARGE SCALE GENOMIC DNA]</scope>
    <source>
        <strain evidence="2">F02</strain>
    </source>
</reference>
<dbReference type="AlphaFoldDB" id="A0A345DAW5"/>
<evidence type="ECO:0000313" key="1">
    <source>
        <dbReference type="EMBL" id="AXF85503.1"/>
    </source>
</evidence>
<proteinExistence type="predicted"/>